<keyword evidence="1" id="KW-0732">Signal</keyword>
<organism evidence="2 3">
    <name type="scientific">Podospora aff. communis PSN243</name>
    <dbReference type="NCBI Taxonomy" id="3040156"/>
    <lineage>
        <taxon>Eukaryota</taxon>
        <taxon>Fungi</taxon>
        <taxon>Dikarya</taxon>
        <taxon>Ascomycota</taxon>
        <taxon>Pezizomycotina</taxon>
        <taxon>Sordariomycetes</taxon>
        <taxon>Sordariomycetidae</taxon>
        <taxon>Sordariales</taxon>
        <taxon>Podosporaceae</taxon>
        <taxon>Podospora</taxon>
    </lineage>
</organism>
<dbReference type="EMBL" id="MU865960">
    <property type="protein sequence ID" value="KAK4446026.1"/>
    <property type="molecule type" value="Genomic_DNA"/>
</dbReference>
<accession>A0AAV9GEK2</accession>
<proteinExistence type="predicted"/>
<protein>
    <submittedName>
        <fullName evidence="2">Uncharacterized protein</fullName>
    </submittedName>
</protein>
<dbReference type="Proteomes" id="UP001321760">
    <property type="component" value="Unassembled WGS sequence"/>
</dbReference>
<sequence length="124" mass="13594">MRFSLPTLLPLLLLLTNSSPTTAAIVDLYEDRKCQHKIDTRNVWDNSCASTAGFLSMNITYPGGRNQFLTTFSHNRCIGPRTRTCMPAVLAPYPFAEADGCIETTNNRGGSNAINSFGVCVRFG</sequence>
<reference evidence="2" key="2">
    <citation type="submission" date="2023-05" db="EMBL/GenBank/DDBJ databases">
        <authorList>
            <consortium name="Lawrence Berkeley National Laboratory"/>
            <person name="Steindorff A."/>
            <person name="Hensen N."/>
            <person name="Bonometti L."/>
            <person name="Westerberg I."/>
            <person name="Brannstrom I.O."/>
            <person name="Guillou S."/>
            <person name="Cros-Aarteil S."/>
            <person name="Calhoun S."/>
            <person name="Haridas S."/>
            <person name="Kuo A."/>
            <person name="Mondo S."/>
            <person name="Pangilinan J."/>
            <person name="Riley R."/>
            <person name="Labutti K."/>
            <person name="Andreopoulos B."/>
            <person name="Lipzen A."/>
            <person name="Chen C."/>
            <person name="Yanf M."/>
            <person name="Daum C."/>
            <person name="Ng V."/>
            <person name="Clum A."/>
            <person name="Ohm R."/>
            <person name="Martin F."/>
            <person name="Silar P."/>
            <person name="Natvig D."/>
            <person name="Lalanne C."/>
            <person name="Gautier V."/>
            <person name="Ament-Velasquez S.L."/>
            <person name="Kruys A."/>
            <person name="Hutchinson M.I."/>
            <person name="Powell A.J."/>
            <person name="Barry K."/>
            <person name="Miller A.N."/>
            <person name="Grigoriev I.V."/>
            <person name="Debuchy R."/>
            <person name="Gladieux P."/>
            <person name="Thoren M.H."/>
            <person name="Johannesson H."/>
        </authorList>
    </citation>
    <scope>NUCLEOTIDE SEQUENCE</scope>
    <source>
        <strain evidence="2">PSN243</strain>
    </source>
</reference>
<evidence type="ECO:0000256" key="1">
    <source>
        <dbReference type="SAM" id="SignalP"/>
    </source>
</evidence>
<keyword evidence="3" id="KW-1185">Reference proteome</keyword>
<gene>
    <name evidence="2" type="ORF">QBC34DRAFT_152872</name>
</gene>
<feature type="chain" id="PRO_5043945101" evidence="1">
    <location>
        <begin position="24"/>
        <end position="124"/>
    </location>
</feature>
<evidence type="ECO:0000313" key="3">
    <source>
        <dbReference type="Proteomes" id="UP001321760"/>
    </source>
</evidence>
<name>A0AAV9GEK2_9PEZI</name>
<dbReference type="AlphaFoldDB" id="A0AAV9GEK2"/>
<evidence type="ECO:0000313" key="2">
    <source>
        <dbReference type="EMBL" id="KAK4446026.1"/>
    </source>
</evidence>
<reference evidence="2" key="1">
    <citation type="journal article" date="2023" name="Mol. Phylogenet. Evol.">
        <title>Genome-scale phylogeny and comparative genomics of the fungal order Sordariales.</title>
        <authorList>
            <person name="Hensen N."/>
            <person name="Bonometti L."/>
            <person name="Westerberg I."/>
            <person name="Brannstrom I.O."/>
            <person name="Guillou S."/>
            <person name="Cros-Aarteil S."/>
            <person name="Calhoun S."/>
            <person name="Haridas S."/>
            <person name="Kuo A."/>
            <person name="Mondo S."/>
            <person name="Pangilinan J."/>
            <person name="Riley R."/>
            <person name="LaButti K."/>
            <person name="Andreopoulos B."/>
            <person name="Lipzen A."/>
            <person name="Chen C."/>
            <person name="Yan M."/>
            <person name="Daum C."/>
            <person name="Ng V."/>
            <person name="Clum A."/>
            <person name="Steindorff A."/>
            <person name="Ohm R.A."/>
            <person name="Martin F."/>
            <person name="Silar P."/>
            <person name="Natvig D.O."/>
            <person name="Lalanne C."/>
            <person name="Gautier V."/>
            <person name="Ament-Velasquez S.L."/>
            <person name="Kruys A."/>
            <person name="Hutchinson M.I."/>
            <person name="Powell A.J."/>
            <person name="Barry K."/>
            <person name="Miller A.N."/>
            <person name="Grigoriev I.V."/>
            <person name="Debuchy R."/>
            <person name="Gladieux P."/>
            <person name="Hiltunen Thoren M."/>
            <person name="Johannesson H."/>
        </authorList>
    </citation>
    <scope>NUCLEOTIDE SEQUENCE</scope>
    <source>
        <strain evidence="2">PSN243</strain>
    </source>
</reference>
<feature type="signal peptide" evidence="1">
    <location>
        <begin position="1"/>
        <end position="23"/>
    </location>
</feature>
<comment type="caution">
    <text evidence="2">The sequence shown here is derived from an EMBL/GenBank/DDBJ whole genome shotgun (WGS) entry which is preliminary data.</text>
</comment>